<dbReference type="InterPro" id="IPR006524">
    <property type="entry name" value="ArpU-like"/>
</dbReference>
<accession>A0A1X1K5V2</accession>
<reference evidence="1 2" key="1">
    <citation type="journal article" date="2016" name="Eur. J. Clin. Microbiol. Infect. Dis.">
        <title>Whole genome sequencing as a tool for phylogenetic analysis of clinical strains of Mitis group streptococci.</title>
        <authorList>
            <person name="Rasmussen L.H."/>
            <person name="Dargis R."/>
            <person name="Hojholt K."/>
            <person name="Christensen J.J."/>
            <person name="Skovgaard O."/>
            <person name="Justesen U.S."/>
            <person name="Rosenvinge F.S."/>
            <person name="Moser C."/>
            <person name="Lukjancenko O."/>
            <person name="Rasmussen S."/>
            <person name="Nielsen X.C."/>
        </authorList>
    </citation>
    <scope>NUCLEOTIDE SEQUENCE [LARGE SCALE GENOMIC DNA]</scope>
    <source>
        <strain evidence="1 2">RH_17439_08</strain>
    </source>
</reference>
<dbReference type="EMBL" id="NCVH01000031">
    <property type="protein sequence ID" value="ORO94750.1"/>
    <property type="molecule type" value="Genomic_DNA"/>
</dbReference>
<evidence type="ECO:0000313" key="1">
    <source>
        <dbReference type="EMBL" id="ORO94750.1"/>
    </source>
</evidence>
<organism evidence="1 2">
    <name type="scientific">Streptococcus mitis</name>
    <dbReference type="NCBI Taxonomy" id="28037"/>
    <lineage>
        <taxon>Bacteria</taxon>
        <taxon>Bacillati</taxon>
        <taxon>Bacillota</taxon>
        <taxon>Bacilli</taxon>
        <taxon>Lactobacillales</taxon>
        <taxon>Streptococcaceae</taxon>
        <taxon>Streptococcus</taxon>
        <taxon>Streptococcus mitis group</taxon>
    </lineage>
</organism>
<comment type="caution">
    <text evidence="1">The sequence shown here is derived from an EMBL/GenBank/DDBJ whole genome shotgun (WGS) entry which is preliminary data.</text>
</comment>
<name>A0A1X1K5V2_STRMT</name>
<protein>
    <submittedName>
        <fullName evidence="1">Transcriptional regulator</fullName>
    </submittedName>
</protein>
<evidence type="ECO:0000313" key="2">
    <source>
        <dbReference type="Proteomes" id="UP000193367"/>
    </source>
</evidence>
<dbReference type="RefSeq" id="WP_084864936.1">
    <property type="nucleotide sequence ID" value="NZ_NCVH01000031.1"/>
</dbReference>
<dbReference type="AlphaFoldDB" id="A0A1X1K5V2"/>
<dbReference type="Proteomes" id="UP000193367">
    <property type="component" value="Unassembled WGS sequence"/>
</dbReference>
<sequence>MQIELLDKIDEKKTRKAAERILKRYFQLKRIAGEEYAPKITISYTLEPRGGTGHVSKQVEDMVVRRVSAQQDMEVIAKAINSLSCLDYTRILVEKYCTPYRKASHILYADLGYSASEYYRMLNRALLEFAECYQGKDLLVYR</sequence>
<proteinExistence type="predicted"/>
<gene>
    <name evidence="1" type="ORF">B7698_05765</name>
</gene>
<dbReference type="NCBIfam" id="TIGR01637">
    <property type="entry name" value="phage_arpU"/>
    <property type="match status" value="1"/>
</dbReference>